<dbReference type="GeneID" id="92382772"/>
<protein>
    <recommendedName>
        <fullName evidence="6">adenylate cyclase</fullName>
        <ecNumber evidence="6">4.6.1.1</ecNumber>
    </recommendedName>
    <alternativeName>
        <fullName evidence="18">ATP pyrophosphate-lyase</fullName>
    </alternativeName>
    <alternativeName>
        <fullName evidence="19">Adenylyl cyclase</fullName>
    </alternativeName>
</protein>
<evidence type="ECO:0000313" key="24">
    <source>
        <dbReference type="EMBL" id="SCU66766.1"/>
    </source>
</evidence>
<keyword evidence="9" id="KW-0547">Nucleotide-binding</keyword>
<dbReference type="GO" id="GO:0005524">
    <property type="term" value="F:ATP binding"/>
    <property type="evidence" value="ECO:0007669"/>
    <property type="project" value="UniProtKB-KW"/>
</dbReference>
<dbReference type="GO" id="GO:0035556">
    <property type="term" value="P:intracellular signal transduction"/>
    <property type="evidence" value="ECO:0007669"/>
    <property type="project" value="InterPro"/>
</dbReference>
<evidence type="ECO:0000256" key="3">
    <source>
        <dbReference type="ARBA" id="ARBA00002708"/>
    </source>
</evidence>
<name>A0A1G4I4V4_TRYEQ</name>
<comment type="function">
    <text evidence="3">Could act as a receptor for an unknown ligand.</text>
</comment>
<dbReference type="FunFam" id="3.40.50.2300:FF:000162">
    <property type="entry name" value="Receptor-type adenylate cyclase GRESAG 4, putative"/>
    <property type="match status" value="1"/>
</dbReference>
<comment type="caution">
    <text evidence="24">The sequence shown here is derived from an EMBL/GenBank/DDBJ whole genome shotgun (WGS) entry which is preliminary data.</text>
</comment>
<reference evidence="24" key="1">
    <citation type="submission" date="2016-09" db="EMBL/GenBank/DDBJ databases">
        <authorList>
            <person name="Hebert L."/>
            <person name="Moumen B."/>
        </authorList>
    </citation>
    <scope>NUCLEOTIDE SEQUENCE [LARGE SCALE GENOMIC DNA]</scope>
    <source>
        <strain evidence="24">OVI</strain>
    </source>
</reference>
<comment type="catalytic activity">
    <reaction evidence="1">
        <text>ATP = 3',5'-cyclic AMP + diphosphate</text>
        <dbReference type="Rhea" id="RHEA:15389"/>
        <dbReference type="ChEBI" id="CHEBI:30616"/>
        <dbReference type="ChEBI" id="CHEBI:33019"/>
        <dbReference type="ChEBI" id="CHEBI:58165"/>
        <dbReference type="EC" id="4.6.1.1"/>
    </reaction>
</comment>
<keyword evidence="12 21" id="KW-1133">Transmembrane helix</keyword>
<dbReference type="Proteomes" id="UP000195570">
    <property type="component" value="Unassembled WGS sequence"/>
</dbReference>
<dbReference type="GO" id="GO:0004016">
    <property type="term" value="F:adenylate cyclase activity"/>
    <property type="evidence" value="ECO:0007669"/>
    <property type="project" value="UniProtKB-EC"/>
</dbReference>
<dbReference type="Pfam" id="PF00211">
    <property type="entry name" value="Guanylate_cyc"/>
    <property type="match status" value="1"/>
</dbReference>
<evidence type="ECO:0000313" key="25">
    <source>
        <dbReference type="Proteomes" id="UP000195570"/>
    </source>
</evidence>
<gene>
    <name evidence="24" type="ORF">TEOVI_000883800</name>
</gene>
<comment type="subcellular location">
    <subcellularLocation>
        <location evidence="4">Membrane</location>
        <topology evidence="4">Multi-pass membrane protein</topology>
    </subcellularLocation>
</comment>
<evidence type="ECO:0000256" key="5">
    <source>
        <dbReference type="ARBA" id="ARBA00005381"/>
    </source>
</evidence>
<evidence type="ECO:0000256" key="6">
    <source>
        <dbReference type="ARBA" id="ARBA00012201"/>
    </source>
</evidence>
<dbReference type="SUPFAM" id="SSF53822">
    <property type="entry name" value="Periplasmic binding protein-like I"/>
    <property type="match status" value="1"/>
</dbReference>
<dbReference type="PANTHER" id="PTHR43081:SF1">
    <property type="entry name" value="ADENYLATE CYCLASE, TERMINAL-DIFFERENTIATION SPECIFIC"/>
    <property type="match status" value="1"/>
</dbReference>
<organism evidence="24 25">
    <name type="scientific">Trypanosoma equiperdum</name>
    <dbReference type="NCBI Taxonomy" id="5694"/>
    <lineage>
        <taxon>Eukaryota</taxon>
        <taxon>Discoba</taxon>
        <taxon>Euglenozoa</taxon>
        <taxon>Kinetoplastea</taxon>
        <taxon>Metakinetoplastina</taxon>
        <taxon>Trypanosomatida</taxon>
        <taxon>Trypanosomatidae</taxon>
        <taxon>Trypanosoma</taxon>
    </lineage>
</organism>
<keyword evidence="14 21" id="KW-0472">Membrane</keyword>
<dbReference type="InterPro" id="IPR057399">
    <property type="entry name" value="GRESAG4.1/3_peripasmic_1"/>
</dbReference>
<evidence type="ECO:0000256" key="7">
    <source>
        <dbReference type="ARBA" id="ARBA00022692"/>
    </source>
</evidence>
<keyword evidence="22" id="KW-0732">Signal</keyword>
<evidence type="ECO:0000256" key="2">
    <source>
        <dbReference type="ARBA" id="ARBA00001946"/>
    </source>
</evidence>
<dbReference type="PANTHER" id="PTHR43081">
    <property type="entry name" value="ADENYLATE CYCLASE, TERMINAL-DIFFERENTIATION SPECIFIC-RELATED"/>
    <property type="match status" value="1"/>
</dbReference>
<evidence type="ECO:0000256" key="21">
    <source>
        <dbReference type="SAM" id="Phobius"/>
    </source>
</evidence>
<dbReference type="EMBL" id="CZPT02000614">
    <property type="protein sequence ID" value="SCU66766.1"/>
    <property type="molecule type" value="Genomic_DNA"/>
</dbReference>
<evidence type="ECO:0000256" key="17">
    <source>
        <dbReference type="ARBA" id="ARBA00023239"/>
    </source>
</evidence>
<proteinExistence type="inferred from homology"/>
<dbReference type="InterPro" id="IPR057398">
    <property type="entry name" value="GRESAG4.1/3_peripasmic_2"/>
</dbReference>
<keyword evidence="25" id="KW-1185">Reference proteome</keyword>
<evidence type="ECO:0000256" key="8">
    <source>
        <dbReference type="ARBA" id="ARBA00022723"/>
    </source>
</evidence>
<feature type="compositionally biased region" description="Polar residues" evidence="20">
    <location>
        <begin position="1249"/>
        <end position="1261"/>
    </location>
</feature>
<evidence type="ECO:0000256" key="11">
    <source>
        <dbReference type="ARBA" id="ARBA00022842"/>
    </source>
</evidence>
<feature type="chain" id="PRO_5009235352" description="adenylate cyclase" evidence="22">
    <location>
        <begin position="29"/>
        <end position="1261"/>
    </location>
</feature>
<dbReference type="GO" id="GO:0006171">
    <property type="term" value="P:cAMP biosynthetic process"/>
    <property type="evidence" value="ECO:0007669"/>
    <property type="project" value="UniProtKB-KW"/>
</dbReference>
<dbReference type="GO" id="GO:0016020">
    <property type="term" value="C:membrane"/>
    <property type="evidence" value="ECO:0007669"/>
    <property type="project" value="UniProtKB-SubCell"/>
</dbReference>
<sequence>MTSLLSKLSLPLLQLLFLLLSFSTTGRAEDNITINVLSLMYSPDVQEVEVDSLNAGFEASLTARGWKTNSKARVSFIRPPSYDTPVAEFFESVVKESEGKLMIVFGPFGGPNTMWVKGELSKHGAVSFGPLAFSTEVREWDPHLYFISVEPNAELLALFRYAVVFLGLPRVGITYLKGTPSGEALYEFALDISSMMGHELCGAFAAAGGVGADEDALAAEWNQFVETRPQAVLLFAPVRNPATEWFIGRIVKDERTRQMYVLAPSTSQGPLIRTWRDALYASNVSLNDGQLIITGTIPPSNLLTLASVRRFREEMDNHLKSNSEWGGFSKPPHFSTDEAISDLMMTGWLTGEILSQALHSTDVLTDRTAFMDSLYRQRRYVVDDLVVGDYGNECGEFASMQGAMCNCNQGGSAVYMKEVVDGFRIEPLQRGFLAWGASQCSSRDVKISIPLSGFVMHLSDYFFSYRSAKRWYEGVSSAPVIRDDFGEDILHFDVLPLSTQMGVIALEALLNMREIVIIYGAVDEDILELPGPVFVDPLLLYPRINRFNRNVLLLSPTVRQQLYVIAMHLSNASTGAVSAAIRSKRAEVIGDVLNKSLMTFDVALKSMLLLKESDTLVDHLPSSGDVVAIGLTPPDAHAIAQYLQSRNDRRVYVLFSEVAQLYDEFVEAFNATPAAVVSASRLVFATNLPHWADKNTESDTVAMFHAYNPRESTWTPLRLRGFATARLLRSIVPRMKRISPSLLVDFFYTESNIRVDDMHYGPYSDVECVKGRVTAANRCETNFGAGNISVWSMSRVLDPRVPVLSRGVTPSLEYAVMDESSLSPSQLAGIIVGSVFFVALAIALCVLLCLFVRVRGQRDTVPKSSSDLVTFINDSEVCVPMFEMLRGGECGVVTIVCTDIESSTAQWSTHPELMPDAVLAHHTMIRSLIMQYGCYEVKTVGDSFMIACRSTSTAVELASDIQRSFLQHCWGTTVFDDFYRNSEMQKAEDDDHYIPPSARLDPEVYRQLWNGLRVRIGIHTGLCDIRHDEVTKGYDYYGRTPNMAARTESVTNGGQVLLTYAAYMSLSTEERDQLDATSLGPVALRGVPEPIVMYQLNAVPGRAFAGLRLDRDFSFEESEDPTSTSASEHSSTHMELSGSAQTISDALHSLLSTFKAPQRERLLVPYCERWNVSLPRRKGRVWDDAYCEEVIRRIAVKVGHIAEHGARGMSASSGVTTQSGSSLIIISCNPYLSDASPKQCSRVPVSSGREVNNGMTENDAN</sequence>
<feature type="domain" description="Guanylate cyclase" evidence="23">
    <location>
        <begin position="894"/>
        <end position="1048"/>
    </location>
</feature>
<comment type="similarity">
    <text evidence="5">Belongs to the adenylyl cyclase class-3 family.</text>
</comment>
<dbReference type="InterPro" id="IPR029787">
    <property type="entry name" value="Nucleotide_cyclase"/>
</dbReference>
<evidence type="ECO:0000256" key="22">
    <source>
        <dbReference type="SAM" id="SignalP"/>
    </source>
</evidence>
<dbReference type="RefSeq" id="XP_067078170.1">
    <property type="nucleotide sequence ID" value="XM_067222069.1"/>
</dbReference>
<dbReference type="CDD" id="cd07556">
    <property type="entry name" value="Nucleotidyl_cyc_III"/>
    <property type="match status" value="1"/>
</dbReference>
<keyword evidence="10" id="KW-0067">ATP-binding</keyword>
<evidence type="ECO:0000256" key="4">
    <source>
        <dbReference type="ARBA" id="ARBA00004141"/>
    </source>
</evidence>
<keyword evidence="13" id="KW-0115">cAMP biosynthesis</keyword>
<feature type="region of interest" description="Disordered" evidence="20">
    <location>
        <begin position="1116"/>
        <end position="1138"/>
    </location>
</feature>
<feature type="signal peptide" evidence="22">
    <location>
        <begin position="1"/>
        <end position="28"/>
    </location>
</feature>
<evidence type="ECO:0000256" key="9">
    <source>
        <dbReference type="ARBA" id="ARBA00022741"/>
    </source>
</evidence>
<evidence type="ECO:0000256" key="13">
    <source>
        <dbReference type="ARBA" id="ARBA00022998"/>
    </source>
</evidence>
<dbReference type="Pfam" id="PF25495">
    <property type="entry name" value="Peripla_BP_A-cyclase_1"/>
    <property type="match status" value="1"/>
</dbReference>
<dbReference type="EC" id="4.6.1.1" evidence="6"/>
<keyword evidence="15" id="KW-0675">Receptor</keyword>
<dbReference type="FunFam" id="3.30.70.1230:FF:000022">
    <property type="entry name" value="Receptor-type adenylate cyclase GRESAG 4, putative"/>
    <property type="match status" value="1"/>
</dbReference>
<dbReference type="PROSITE" id="PS50125">
    <property type="entry name" value="GUANYLATE_CYCLASE_2"/>
    <property type="match status" value="1"/>
</dbReference>
<keyword evidence="8" id="KW-0479">Metal-binding</keyword>
<dbReference type="SUPFAM" id="SSF55073">
    <property type="entry name" value="Nucleotide cyclase"/>
    <property type="match status" value="1"/>
</dbReference>
<evidence type="ECO:0000256" key="20">
    <source>
        <dbReference type="SAM" id="MobiDB-lite"/>
    </source>
</evidence>
<dbReference type="VEuPathDB" id="TriTrypDB:TEOVI_000883800"/>
<dbReference type="Gene3D" id="3.30.70.1230">
    <property type="entry name" value="Nucleotide cyclase"/>
    <property type="match status" value="1"/>
</dbReference>
<dbReference type="SMART" id="SM00044">
    <property type="entry name" value="CYCc"/>
    <property type="match status" value="1"/>
</dbReference>
<evidence type="ECO:0000256" key="18">
    <source>
        <dbReference type="ARBA" id="ARBA00032597"/>
    </source>
</evidence>
<dbReference type="Pfam" id="PF25493">
    <property type="entry name" value="Peripla_BP_A-cyclase"/>
    <property type="match status" value="1"/>
</dbReference>
<evidence type="ECO:0000256" key="19">
    <source>
        <dbReference type="ARBA" id="ARBA00032637"/>
    </source>
</evidence>
<evidence type="ECO:0000259" key="23">
    <source>
        <dbReference type="PROSITE" id="PS50125"/>
    </source>
</evidence>
<dbReference type="InterPro" id="IPR001054">
    <property type="entry name" value="A/G_cyclase"/>
</dbReference>
<comment type="cofactor">
    <cofactor evidence="2">
        <name>Mg(2+)</name>
        <dbReference type="ChEBI" id="CHEBI:18420"/>
    </cofactor>
</comment>
<keyword evidence="16" id="KW-0325">Glycoprotein</keyword>
<accession>A0A1G4I4V4</accession>
<evidence type="ECO:0000256" key="1">
    <source>
        <dbReference type="ARBA" id="ARBA00001593"/>
    </source>
</evidence>
<dbReference type="GO" id="GO:0046872">
    <property type="term" value="F:metal ion binding"/>
    <property type="evidence" value="ECO:0007669"/>
    <property type="project" value="UniProtKB-KW"/>
</dbReference>
<keyword evidence="17 24" id="KW-0456">Lyase</keyword>
<feature type="region of interest" description="Disordered" evidence="20">
    <location>
        <begin position="1242"/>
        <end position="1261"/>
    </location>
</feature>
<dbReference type="Gene3D" id="3.40.50.2300">
    <property type="match status" value="2"/>
</dbReference>
<feature type="transmembrane region" description="Helical" evidence="21">
    <location>
        <begin position="827"/>
        <end position="852"/>
    </location>
</feature>
<dbReference type="AlphaFoldDB" id="A0A1G4I4V4"/>
<dbReference type="InterPro" id="IPR050697">
    <property type="entry name" value="Adenylyl/Guanylyl_Cyclase_3/4"/>
</dbReference>
<keyword evidence="11" id="KW-0460">Magnesium</keyword>
<evidence type="ECO:0000256" key="10">
    <source>
        <dbReference type="ARBA" id="ARBA00022840"/>
    </source>
</evidence>
<evidence type="ECO:0000256" key="15">
    <source>
        <dbReference type="ARBA" id="ARBA00023170"/>
    </source>
</evidence>
<evidence type="ECO:0000256" key="16">
    <source>
        <dbReference type="ARBA" id="ARBA00023180"/>
    </source>
</evidence>
<evidence type="ECO:0000256" key="14">
    <source>
        <dbReference type="ARBA" id="ARBA00023136"/>
    </source>
</evidence>
<keyword evidence="7 21" id="KW-0812">Transmembrane</keyword>
<dbReference type="InterPro" id="IPR028082">
    <property type="entry name" value="Peripla_BP_I"/>
</dbReference>
<evidence type="ECO:0000256" key="12">
    <source>
        <dbReference type="ARBA" id="ARBA00022989"/>
    </source>
</evidence>